<name>A0AAD9P8C2_RIDPI</name>
<dbReference type="PROSITE" id="PS50935">
    <property type="entry name" value="SSB"/>
    <property type="match status" value="1"/>
</dbReference>
<dbReference type="CDD" id="cd04496">
    <property type="entry name" value="SSB_OBF"/>
    <property type="match status" value="1"/>
</dbReference>
<dbReference type="PANTHER" id="PTHR10302">
    <property type="entry name" value="SINGLE-STRANDED DNA-BINDING PROTEIN"/>
    <property type="match status" value="1"/>
</dbReference>
<dbReference type="InterPro" id="IPR000424">
    <property type="entry name" value="Primosome_PriB/ssb"/>
</dbReference>
<evidence type="ECO:0000256" key="1">
    <source>
        <dbReference type="ARBA" id="ARBA00023125"/>
    </source>
</evidence>
<dbReference type="GO" id="GO:0003697">
    <property type="term" value="F:single-stranded DNA binding"/>
    <property type="evidence" value="ECO:0007669"/>
    <property type="project" value="InterPro"/>
</dbReference>
<dbReference type="Proteomes" id="UP001209878">
    <property type="component" value="Unassembled WGS sequence"/>
</dbReference>
<dbReference type="InterPro" id="IPR012340">
    <property type="entry name" value="NA-bd_OB-fold"/>
</dbReference>
<dbReference type="SUPFAM" id="SSF50249">
    <property type="entry name" value="Nucleic acid-binding proteins"/>
    <property type="match status" value="1"/>
</dbReference>
<dbReference type="Pfam" id="PF00436">
    <property type="entry name" value="SSB"/>
    <property type="match status" value="1"/>
</dbReference>
<dbReference type="PANTHER" id="PTHR10302:SF0">
    <property type="entry name" value="SINGLE-STRANDED DNA-BINDING PROTEIN, MITOCHONDRIAL"/>
    <property type="match status" value="1"/>
</dbReference>
<feature type="region of interest" description="Disordered" evidence="3">
    <location>
        <begin position="87"/>
        <end position="106"/>
    </location>
</feature>
<keyword evidence="5" id="KW-1185">Reference proteome</keyword>
<dbReference type="GO" id="GO:0042645">
    <property type="term" value="C:mitochondrial nucleoid"/>
    <property type="evidence" value="ECO:0007669"/>
    <property type="project" value="TreeGrafter"/>
</dbReference>
<gene>
    <name evidence="4" type="ORF">NP493_90g05059</name>
</gene>
<evidence type="ECO:0008006" key="6">
    <source>
        <dbReference type="Google" id="ProtNLM"/>
    </source>
</evidence>
<organism evidence="4 5">
    <name type="scientific">Ridgeia piscesae</name>
    <name type="common">Tubeworm</name>
    <dbReference type="NCBI Taxonomy" id="27915"/>
    <lineage>
        <taxon>Eukaryota</taxon>
        <taxon>Metazoa</taxon>
        <taxon>Spiralia</taxon>
        <taxon>Lophotrochozoa</taxon>
        <taxon>Annelida</taxon>
        <taxon>Polychaeta</taxon>
        <taxon>Sedentaria</taxon>
        <taxon>Canalipalpata</taxon>
        <taxon>Sabellida</taxon>
        <taxon>Siboglinidae</taxon>
        <taxon>Ridgeia</taxon>
    </lineage>
</organism>
<dbReference type="PIRSF" id="PIRSF002070">
    <property type="entry name" value="SSB"/>
    <property type="match status" value="1"/>
</dbReference>
<protein>
    <recommendedName>
        <fullName evidence="6">Single-stranded DNA-binding protein</fullName>
    </recommendedName>
</protein>
<evidence type="ECO:0000256" key="2">
    <source>
        <dbReference type="PROSITE-ProRule" id="PRU00252"/>
    </source>
</evidence>
<sequence length="106" mass="11496">VNQVTLIGRVGQDPVIRGSQEKPVTLFQLATSQSFKSPDGVDRVYVSGSINYSQFTDKNNQQVFSTSIIADNVINLTKAGGSTYTPPLNNEVNDYEDVVPDGKVTT</sequence>
<dbReference type="AlphaFoldDB" id="A0AAD9P8C2"/>
<evidence type="ECO:0000313" key="5">
    <source>
        <dbReference type="Proteomes" id="UP001209878"/>
    </source>
</evidence>
<proteinExistence type="predicted"/>
<dbReference type="Gene3D" id="2.40.50.140">
    <property type="entry name" value="Nucleic acid-binding proteins"/>
    <property type="match status" value="2"/>
</dbReference>
<comment type="caution">
    <text evidence="4">The sequence shown here is derived from an EMBL/GenBank/DDBJ whole genome shotgun (WGS) entry which is preliminary data.</text>
</comment>
<feature type="non-terminal residue" evidence="4">
    <location>
        <position position="1"/>
    </location>
</feature>
<accession>A0AAD9P8C2</accession>
<evidence type="ECO:0000313" key="4">
    <source>
        <dbReference type="EMBL" id="KAK2190081.1"/>
    </source>
</evidence>
<reference evidence="4" key="1">
    <citation type="journal article" date="2023" name="Mol. Biol. Evol.">
        <title>Third-Generation Sequencing Reveals the Adaptive Role of the Epigenome in Three Deep-Sea Polychaetes.</title>
        <authorList>
            <person name="Perez M."/>
            <person name="Aroh O."/>
            <person name="Sun Y."/>
            <person name="Lan Y."/>
            <person name="Juniper S.K."/>
            <person name="Young C.R."/>
            <person name="Angers B."/>
            <person name="Qian P.Y."/>
        </authorList>
    </citation>
    <scope>NUCLEOTIDE SEQUENCE</scope>
    <source>
        <strain evidence="4">R07B-5</strain>
    </source>
</reference>
<dbReference type="GO" id="GO:0006264">
    <property type="term" value="P:mitochondrial DNA replication"/>
    <property type="evidence" value="ECO:0007669"/>
    <property type="project" value="TreeGrafter"/>
</dbReference>
<evidence type="ECO:0000256" key="3">
    <source>
        <dbReference type="SAM" id="MobiDB-lite"/>
    </source>
</evidence>
<dbReference type="EMBL" id="JAODUO010000089">
    <property type="protein sequence ID" value="KAK2190081.1"/>
    <property type="molecule type" value="Genomic_DNA"/>
</dbReference>
<dbReference type="InterPro" id="IPR011344">
    <property type="entry name" value="ssDNA-bd"/>
</dbReference>
<keyword evidence="1 2" id="KW-0238">DNA-binding</keyword>